<gene>
    <name evidence="1" type="ORF">GCM10011573_36000</name>
</gene>
<dbReference type="EMBL" id="BMKI01000015">
    <property type="protein sequence ID" value="GGD03332.1"/>
    <property type="molecule type" value="Genomic_DNA"/>
</dbReference>
<reference evidence="2" key="1">
    <citation type="journal article" date="2019" name="Int. J. Syst. Evol. Microbiol.">
        <title>The Global Catalogue of Microorganisms (GCM) 10K type strain sequencing project: providing services to taxonomists for standard genome sequencing and annotation.</title>
        <authorList>
            <consortium name="The Broad Institute Genomics Platform"/>
            <consortium name="The Broad Institute Genome Sequencing Center for Infectious Disease"/>
            <person name="Wu L."/>
            <person name="Ma J."/>
        </authorList>
    </citation>
    <scope>NUCLEOTIDE SEQUENCE [LARGE SCALE GENOMIC DNA]</scope>
    <source>
        <strain evidence="2">CGMCC 1.15942</strain>
    </source>
</reference>
<evidence type="ECO:0000313" key="2">
    <source>
        <dbReference type="Proteomes" id="UP000630615"/>
    </source>
</evidence>
<accession>A0ABQ1PU06</accession>
<evidence type="ECO:0000313" key="1">
    <source>
        <dbReference type="EMBL" id="GGD03332.1"/>
    </source>
</evidence>
<name>A0ABQ1PU06_9ENTE</name>
<dbReference type="RefSeq" id="WP_088271971.1">
    <property type="nucleotide sequence ID" value="NZ_BMKI01000015.1"/>
</dbReference>
<dbReference type="Proteomes" id="UP000630615">
    <property type="component" value="Unassembled WGS sequence"/>
</dbReference>
<sequence length="103" mass="12206">MEKVTSATVEIARYVTEFDHTQWPFFKSEFPEAVYDEVRKKYLSLNEDFFDNSDLRQLENEILNGEVVHLENICLAPDYYCYYNEKTTEYIAVMIPNSDLSLN</sequence>
<organism evidence="1 2">
    <name type="scientific">Enterococcus wangshanyuanii</name>
    <dbReference type="NCBI Taxonomy" id="2005703"/>
    <lineage>
        <taxon>Bacteria</taxon>
        <taxon>Bacillati</taxon>
        <taxon>Bacillota</taxon>
        <taxon>Bacilli</taxon>
        <taxon>Lactobacillales</taxon>
        <taxon>Enterococcaceae</taxon>
        <taxon>Enterococcus</taxon>
    </lineage>
</organism>
<comment type="caution">
    <text evidence="1">The sequence shown here is derived from an EMBL/GenBank/DDBJ whole genome shotgun (WGS) entry which is preliminary data.</text>
</comment>
<protein>
    <submittedName>
        <fullName evidence="1">Uncharacterized protein</fullName>
    </submittedName>
</protein>
<proteinExistence type="predicted"/>
<keyword evidence="2" id="KW-1185">Reference proteome</keyword>